<evidence type="ECO:0000313" key="3">
    <source>
        <dbReference type="Proteomes" id="UP000002316"/>
    </source>
</evidence>
<dbReference type="KEGG" id="tbg:TbgDal_VII1815"/>
<dbReference type="GeneID" id="23862321"/>
<reference evidence="3" key="1">
    <citation type="journal article" date="2010" name="PLoS Negl. Trop. Dis.">
        <title>The genome sequence of Trypanosoma brucei gambiense, causative agent of chronic human african trypanosomiasis.</title>
        <authorList>
            <person name="Jackson A.P."/>
            <person name="Sanders M."/>
            <person name="Berry A."/>
            <person name="McQuillan J."/>
            <person name="Aslett M.A."/>
            <person name="Quail M.A."/>
            <person name="Chukualim B."/>
            <person name="Capewell P."/>
            <person name="MacLeod A."/>
            <person name="Melville S.E."/>
            <person name="Gibson W."/>
            <person name="Barry J.D."/>
            <person name="Berriman M."/>
            <person name="Hertz-Fowler C."/>
        </authorList>
    </citation>
    <scope>NUCLEOTIDE SEQUENCE [LARGE SCALE GENOMIC DNA]</scope>
    <source>
        <strain evidence="3">MHOM/CI/86/DAL972</strain>
    </source>
</reference>
<feature type="transmembrane region" description="Helical" evidence="1">
    <location>
        <begin position="40"/>
        <end position="61"/>
    </location>
</feature>
<dbReference type="EMBL" id="FN554970">
    <property type="protein sequence ID" value="CBH12210.1"/>
    <property type="molecule type" value="Genomic_DNA"/>
</dbReference>
<proteinExistence type="predicted"/>
<dbReference type="AlphaFoldDB" id="C9ZS74"/>
<dbReference type="Proteomes" id="UP000002316">
    <property type="component" value="Chromosome 7"/>
</dbReference>
<accession>C9ZS74</accession>
<evidence type="ECO:0000313" key="2">
    <source>
        <dbReference type="EMBL" id="CBH12210.1"/>
    </source>
</evidence>
<protein>
    <submittedName>
        <fullName evidence="2">Uncharacterized protein</fullName>
    </submittedName>
</protein>
<sequence>MKTWKYCFSVIFPSFVFQLLYAPPKHIVRCYTCACRRTSFYAPFFFFSIIILLCCLLLLFLPYVFFLLFGYTLVTYLFLISFLTFWCSHVFPLLSCAVGPVAASIHCIANHYPLSRALIMLFSLFYFTERNRIVGDIVEGKTT</sequence>
<keyword evidence="1" id="KW-0472">Membrane</keyword>
<dbReference type="RefSeq" id="XP_011774493.1">
    <property type="nucleotide sequence ID" value="XM_011776191.1"/>
</dbReference>
<feature type="transmembrane region" description="Helical" evidence="1">
    <location>
        <begin position="103"/>
        <end position="127"/>
    </location>
</feature>
<feature type="transmembrane region" description="Helical" evidence="1">
    <location>
        <begin position="68"/>
        <end position="91"/>
    </location>
</feature>
<keyword evidence="1" id="KW-0812">Transmembrane</keyword>
<organism evidence="2 3">
    <name type="scientific">Trypanosoma brucei gambiense (strain MHOM/CI/86/DAL972)</name>
    <dbReference type="NCBI Taxonomy" id="679716"/>
    <lineage>
        <taxon>Eukaryota</taxon>
        <taxon>Discoba</taxon>
        <taxon>Euglenozoa</taxon>
        <taxon>Kinetoplastea</taxon>
        <taxon>Metakinetoplastina</taxon>
        <taxon>Trypanosomatida</taxon>
        <taxon>Trypanosomatidae</taxon>
        <taxon>Trypanosoma</taxon>
    </lineage>
</organism>
<name>C9ZS74_TRYB9</name>
<evidence type="ECO:0000256" key="1">
    <source>
        <dbReference type="SAM" id="Phobius"/>
    </source>
</evidence>
<keyword evidence="1" id="KW-1133">Transmembrane helix</keyword>
<gene>
    <name evidence="2" type="ORF">TbgDal_VII1815</name>
</gene>